<dbReference type="GO" id="GO:0007165">
    <property type="term" value="P:signal transduction"/>
    <property type="evidence" value="ECO:0007669"/>
    <property type="project" value="UniProtKB-KW"/>
</dbReference>
<evidence type="ECO:0000256" key="5">
    <source>
        <dbReference type="SAM" id="Phobius"/>
    </source>
</evidence>
<evidence type="ECO:0000313" key="9">
    <source>
        <dbReference type="Proteomes" id="UP000008467"/>
    </source>
</evidence>
<dbReference type="SMART" id="SM00283">
    <property type="entry name" value="MA"/>
    <property type="match status" value="1"/>
</dbReference>
<evidence type="ECO:0000259" key="6">
    <source>
        <dbReference type="PROSITE" id="PS50111"/>
    </source>
</evidence>
<feature type="domain" description="Methyl-accepting transducer" evidence="6">
    <location>
        <begin position="392"/>
        <end position="649"/>
    </location>
</feature>
<dbReference type="AlphaFoldDB" id="F2JPG2"/>
<accession>F2JPG2</accession>
<dbReference type="Proteomes" id="UP000008467">
    <property type="component" value="Chromosome"/>
</dbReference>
<feature type="transmembrane region" description="Helical" evidence="5">
    <location>
        <begin position="34"/>
        <end position="53"/>
    </location>
</feature>
<feature type="transmembrane region" description="Helical" evidence="5">
    <location>
        <begin position="299"/>
        <end position="319"/>
    </location>
</feature>
<evidence type="ECO:0000256" key="3">
    <source>
        <dbReference type="PROSITE-ProRule" id="PRU00284"/>
    </source>
</evidence>
<keyword evidence="4" id="KW-0175">Coiled coil</keyword>
<dbReference type="Pfam" id="PF00015">
    <property type="entry name" value="MCPsignal"/>
    <property type="match status" value="1"/>
</dbReference>
<evidence type="ECO:0000256" key="1">
    <source>
        <dbReference type="ARBA" id="ARBA00023224"/>
    </source>
</evidence>
<dbReference type="SUPFAM" id="SSF58104">
    <property type="entry name" value="Methyl-accepting chemotaxis protein (MCP) signaling domain"/>
    <property type="match status" value="1"/>
</dbReference>
<dbReference type="SMART" id="SM00304">
    <property type="entry name" value="HAMP"/>
    <property type="match status" value="1"/>
</dbReference>
<feature type="domain" description="HAMP" evidence="7">
    <location>
        <begin position="321"/>
        <end position="373"/>
    </location>
</feature>
<dbReference type="PANTHER" id="PTHR32089">
    <property type="entry name" value="METHYL-ACCEPTING CHEMOTAXIS PROTEIN MCPB"/>
    <property type="match status" value="1"/>
</dbReference>
<evidence type="ECO:0000313" key="8">
    <source>
        <dbReference type="EMBL" id="ADZ82510.1"/>
    </source>
</evidence>
<organism evidence="8 9">
    <name type="scientific">Cellulosilyticum lentocellum (strain ATCC 49066 / DSM 5427 / NCIMB 11756 / RHM5)</name>
    <name type="common">Clostridium lentocellum</name>
    <dbReference type="NCBI Taxonomy" id="642492"/>
    <lineage>
        <taxon>Bacteria</taxon>
        <taxon>Bacillati</taxon>
        <taxon>Bacillota</taxon>
        <taxon>Clostridia</taxon>
        <taxon>Lachnospirales</taxon>
        <taxon>Cellulosilyticaceae</taxon>
        <taxon>Cellulosilyticum</taxon>
    </lineage>
</organism>
<keyword evidence="1 3" id="KW-0807">Transducer</keyword>
<keyword evidence="5" id="KW-0472">Membrane</keyword>
<dbReference type="KEGG" id="cle:Clole_0777"/>
<dbReference type="PROSITE" id="PS50111">
    <property type="entry name" value="CHEMOTAXIS_TRANSDUC_2"/>
    <property type="match status" value="1"/>
</dbReference>
<dbReference type="InterPro" id="IPR003660">
    <property type="entry name" value="HAMP_dom"/>
</dbReference>
<dbReference type="STRING" id="642492.Clole_0777"/>
<keyword evidence="5" id="KW-0812">Transmembrane</keyword>
<name>F2JPG2_CELLD</name>
<dbReference type="Gene3D" id="1.10.287.950">
    <property type="entry name" value="Methyl-accepting chemotaxis protein"/>
    <property type="match status" value="1"/>
</dbReference>
<keyword evidence="9" id="KW-1185">Reference proteome</keyword>
<dbReference type="CDD" id="cd06225">
    <property type="entry name" value="HAMP"/>
    <property type="match status" value="1"/>
</dbReference>
<dbReference type="HOGENOM" id="CLU_000445_107_19_9"/>
<evidence type="ECO:0000256" key="4">
    <source>
        <dbReference type="SAM" id="Coils"/>
    </source>
</evidence>
<dbReference type="InterPro" id="IPR004089">
    <property type="entry name" value="MCPsignal_dom"/>
</dbReference>
<sequence length="678" mass="74413">MKEGINGSLKVRKPSTKIMEKGSKTRKKSIKSRLIISYVLFAAIPLLIVNMVASGRFTTTLRNTSKQLTTEMVKQARSNLNYFTNDIQKNVSKFILNSLNDTSDNLLNKYISAEDSNKKMAALNDIRKLLAGITAIEKNISGAMIVQKDGTVLGTVGTLSEEEKKAFGTLEVSKDGLWYRDGKDNIYYLQAIKNSLTGQDNGYFVAGVNMEGLEDDLVNIELFNGANVYAVDEKNTILCGKSPETLSDALNTLLATKEEVRSEIVNKTLYAYATSDNGWKIIAEIPEAALTSSVKSVNLLVWGLVSIIAILAVLVGYLVSKGFTSSIIELMKKMKAAEGGDLTVQVEAKGQDEMHMLCVSFNNMIVNIKKLIEETKDVIHTTLENGEVLSSNTEKSVEAFEQLATSIGDITAGSTRQTEDAATSSVVMEALSSSIQQVRSNTQNVFENTKGARRMIEDATDSIELLNKTMVSSISMSDEIKASILELSMLTKSIEQIMSLVDGISEQTNLLALNASIEAARAGEVGKGFAVVAHEVRNLAEQSKQSTGNVRVTLNTIQQQTTQAVQLVTKSNAIFKEQEHAVQKAYNAFNEIIDRLKNIDTELGLVNHQAIDMQQLRDDMSSKIERITMVTEENASATEEVNALSEEQKNVMKKLSAMALELNKVMDCLDKSVKHFKV</sequence>
<dbReference type="GO" id="GO:0016020">
    <property type="term" value="C:membrane"/>
    <property type="evidence" value="ECO:0007669"/>
    <property type="project" value="InterPro"/>
</dbReference>
<keyword evidence="5" id="KW-1133">Transmembrane helix</keyword>
<reference evidence="8 9" key="1">
    <citation type="journal article" date="2011" name="J. Bacteriol.">
        <title>Complete genome sequence of the cellulose-degrading bacterium Cellulosilyticum lentocellum.</title>
        <authorList>
            <consortium name="US DOE Joint Genome Institute"/>
            <person name="Miller D.A."/>
            <person name="Suen G."/>
            <person name="Bruce D."/>
            <person name="Copeland A."/>
            <person name="Cheng J.F."/>
            <person name="Detter C."/>
            <person name="Goodwin L.A."/>
            <person name="Han C.S."/>
            <person name="Hauser L.J."/>
            <person name="Land M.L."/>
            <person name="Lapidus A."/>
            <person name="Lucas S."/>
            <person name="Meincke L."/>
            <person name="Pitluck S."/>
            <person name="Tapia R."/>
            <person name="Teshima H."/>
            <person name="Woyke T."/>
            <person name="Fox B.G."/>
            <person name="Angert E.R."/>
            <person name="Currie C.R."/>
        </authorList>
    </citation>
    <scope>NUCLEOTIDE SEQUENCE [LARGE SCALE GENOMIC DNA]</scope>
    <source>
        <strain evidence="9">ATCC 49066 / DSM 5427 / NCIMB 11756 / RHM5</strain>
    </source>
</reference>
<dbReference type="EMBL" id="CP002582">
    <property type="protein sequence ID" value="ADZ82510.1"/>
    <property type="molecule type" value="Genomic_DNA"/>
</dbReference>
<evidence type="ECO:0000256" key="2">
    <source>
        <dbReference type="ARBA" id="ARBA00029447"/>
    </source>
</evidence>
<dbReference type="Gene3D" id="3.30.450.20">
    <property type="entry name" value="PAS domain"/>
    <property type="match status" value="1"/>
</dbReference>
<proteinExistence type="inferred from homology"/>
<gene>
    <name evidence="8" type="ordered locus">Clole_0777</name>
</gene>
<dbReference type="PROSITE" id="PS50885">
    <property type="entry name" value="HAMP"/>
    <property type="match status" value="1"/>
</dbReference>
<feature type="coiled-coil region" evidence="4">
    <location>
        <begin position="627"/>
        <end position="654"/>
    </location>
</feature>
<protein>
    <submittedName>
        <fullName evidence="8">Methyl-accepting chemotaxis sensory transducer</fullName>
    </submittedName>
</protein>
<dbReference type="Pfam" id="PF00672">
    <property type="entry name" value="HAMP"/>
    <property type="match status" value="1"/>
</dbReference>
<evidence type="ECO:0000259" key="7">
    <source>
        <dbReference type="PROSITE" id="PS50885"/>
    </source>
</evidence>
<dbReference type="PANTHER" id="PTHR32089:SF114">
    <property type="entry name" value="METHYL-ACCEPTING CHEMOTAXIS PROTEIN MCPB"/>
    <property type="match status" value="1"/>
</dbReference>
<comment type="similarity">
    <text evidence="2">Belongs to the methyl-accepting chemotaxis (MCP) protein family.</text>
</comment>
<dbReference type="RefSeq" id="WP_013655811.1">
    <property type="nucleotide sequence ID" value="NC_015275.1"/>
</dbReference>
<dbReference type="eggNOG" id="COG0840">
    <property type="taxonomic scope" value="Bacteria"/>
</dbReference>